<evidence type="ECO:0000313" key="1">
    <source>
        <dbReference type="Proteomes" id="UP000095286"/>
    </source>
</evidence>
<evidence type="ECO:0000313" key="2">
    <source>
        <dbReference type="WBParaSite" id="RSKR_0000782100.2"/>
    </source>
</evidence>
<sequence>MTAENRTAGPVIINTKFYIESINAVSEKNMEFMAQFRLEQSWYDDRLSFLRQSSFRPTDIINVAKDQKIWQPDTFFANERNGWYHLLDQENRFIKVRSDGRVSYNRRLTLVLACNMNLFRYPMDIQECVIDFGSYAYTNSDIIYIWDVEGIEVSENANGALPNFEIAKYEMLSCDSITNTGIYSCLRVGLTLNRVFSFFLLQLYIPSAMLVGVSWVSYWIDWKSTAARVPLAIVTLLTMITQQHAINSTLPPVSYSKAIDVWIGACVVFIFSSLIEYAVVNYMGILDEHRQIKKIASNHTRLTSVVDNNRSNTNSNNSFKDKFSMFNPTPFVEKAAKKLKSSTLRERRKTTFADSTFFQDEALEMNDITIDNQISINCKDDLLLSHKDVNTGLINLNQLKDCIENNSWQVCIPDEDETPDLSVISNSIVYRTHFNDTDQNDSTKDKDFTNLVGSLMNRNIELFKPQFTAQISDSDENDDAKCDEESETRKQQHGSKTTEEEIFKTPDGREIRSTKTRIVNSSSTSKNVTVRSYGGGQDVIRKNFFDIDKSHNESSDDEFSETFRKSMNKQTNEFSSPFSLIRRNRPLTFDSTFGNSLSFDDFDNNSNEEQVVCESNNESQKIKKVDHSSATLQSVEKTMKRNGKTKSNESAYKLDTKELKAEQTETYDGDELIRKEGGGTFEENCSIGNGVGDSRAIINLGDISKCGMYDTKAFACGTDSDDGSYLKGMTMTTYILLNDSINNHEEQFRKKIQFEFRNNSPLKLQQEDERNAINLHDLLQLADYDQVTKGDMEKNNIEMNKNITLSTNILAIEEDMSIFESNDASHYLVFTESNDSSLGKTNSICRGGPTDALVVYATQNEASLVYKEAFLATYRSFTTSLQVLRHLVHRFEYMISSPNEKDNRIAHNTISVIIRILQSMSLTEIDNEIIRTLDSLYSKLYTCNMTQFVKILREMFANKFSHKLTNQIDLTIPSQCKMALNADKVKTFLNIRSVKIAQQITLINSKLFHKIEESELLWWSIDQTNNHCFNLKLFTTNFNFVSFWCRSLVLVSDDPKLREKAFQKFLKIAKYLKQFGDLCSYLAILSALDSGPLNRLNWSKIIKDDIKEHRAIMASDYSFRNYRHLFSQCKPPCIPYIGLMLQDLTFINNGTTETLNDKERHGINFINFVKCFKQYTILESVRKLKMWDYSFENNSQVDLFLNNFVDHYSEEETWVRSEMIKPRGNIMSFPINDSLLNFEDCHYLNLDTVIVGTGRDRVKFLDLEGRWKRSGQSCAAVARVFNHIEKLNYATTPLTDLGECSLNAIRGPTPITTKGEWKPVSLPKTEPIQVLIEDEVPASPREIVPHRSAGYGAAHERRRLSIPNERSRSPSVSSRNASPVPPIYNSQVGKGNIECSEYELKYLLPPIGVITKNRGAKSIYEMHSPGSGYYSNEETLDDEEEPELAFEMVHSASNSRVPTPEHVECNWYLGEETVSVIRVEEIIYYTDD</sequence>
<name>A0AC35U561_9BILA</name>
<organism evidence="1 2">
    <name type="scientific">Rhabditophanes sp. KR3021</name>
    <dbReference type="NCBI Taxonomy" id="114890"/>
    <lineage>
        <taxon>Eukaryota</taxon>
        <taxon>Metazoa</taxon>
        <taxon>Ecdysozoa</taxon>
        <taxon>Nematoda</taxon>
        <taxon>Chromadorea</taxon>
        <taxon>Rhabditida</taxon>
        <taxon>Tylenchina</taxon>
        <taxon>Panagrolaimomorpha</taxon>
        <taxon>Strongyloidoidea</taxon>
        <taxon>Alloionematidae</taxon>
        <taxon>Rhabditophanes</taxon>
    </lineage>
</organism>
<dbReference type="Proteomes" id="UP000095286">
    <property type="component" value="Unplaced"/>
</dbReference>
<accession>A0AC35U561</accession>
<dbReference type="WBParaSite" id="RSKR_0000782100.2">
    <property type="protein sequence ID" value="RSKR_0000782100.2"/>
    <property type="gene ID" value="RSKR_0000782100"/>
</dbReference>
<proteinExistence type="predicted"/>
<protein>
    <submittedName>
        <fullName evidence="2">Neur_chan_LBD domain-containing protein</fullName>
    </submittedName>
</protein>
<reference evidence="2" key="1">
    <citation type="submission" date="2016-11" db="UniProtKB">
        <authorList>
            <consortium name="WormBaseParasite"/>
        </authorList>
    </citation>
    <scope>IDENTIFICATION</scope>
    <source>
        <strain evidence="2">KR3021</strain>
    </source>
</reference>